<dbReference type="OrthoDB" id="5427664at2759"/>
<proteinExistence type="predicted"/>
<dbReference type="InterPro" id="IPR029071">
    <property type="entry name" value="Ubiquitin-like_domsf"/>
</dbReference>
<keyword evidence="2" id="KW-0732">Signal</keyword>
<dbReference type="InterPro" id="IPR022617">
    <property type="entry name" value="Rad60/SUMO-like_dom"/>
</dbReference>
<feature type="region of interest" description="Disordered" evidence="1">
    <location>
        <begin position="77"/>
        <end position="184"/>
    </location>
</feature>
<feature type="domain" description="Rad60/SUMO-like" evidence="3">
    <location>
        <begin position="318"/>
        <end position="388"/>
    </location>
</feature>
<name>A0A9W4IJG6_9EURO</name>
<evidence type="ECO:0000259" key="3">
    <source>
        <dbReference type="Pfam" id="PF11976"/>
    </source>
</evidence>
<dbReference type="AlphaFoldDB" id="A0A9W4IJG6"/>
<reference evidence="4" key="1">
    <citation type="submission" date="2021-07" db="EMBL/GenBank/DDBJ databases">
        <authorList>
            <person name="Branca A.L. A."/>
        </authorList>
    </citation>
    <scope>NUCLEOTIDE SEQUENCE</scope>
</reference>
<evidence type="ECO:0000256" key="1">
    <source>
        <dbReference type="SAM" id="MobiDB-lite"/>
    </source>
</evidence>
<feature type="chain" id="PRO_5040924439" description="Rad60/SUMO-like domain-containing protein" evidence="2">
    <location>
        <begin position="27"/>
        <end position="392"/>
    </location>
</feature>
<sequence>MQTRRRCELNCCGHCLFSLFLHHASSTSYTSGPLSALYQLTMSSFFKKPSWAKQTEADTEFYRRSKQTYSDIIAAHREAHQHPKKTDSLPEEPKKRRRISDEEKVVHEPKDPDNGECIPNPQLSSSPNHSSPGPIDRETTQSHSPEISSFVPPAKVESPKAPVSQRVPNIPHTETPSPPVQPSTPIEDPIVQIMISSEIENTTPLLVHRKMSQGLKEVRLAWCNRQDFAPETHPSIYLTWKGRRLFDVTTCRSLGLQARKSMALLSIDDDPLAEQEPLRIHLEAVTEGPILTNRPSTSDNKPHSIPAPAEDDQDEPKKLILRSPGLEDFKIKARQKTLISRLISAFRDKQNIPSDHSVTLVFDGDNLPPDSCLGDHDIDNLDLVDVMIRPGA</sequence>
<dbReference type="EMBL" id="CAJVPG010000058">
    <property type="protein sequence ID" value="CAG8294511.1"/>
    <property type="molecule type" value="Genomic_DNA"/>
</dbReference>
<evidence type="ECO:0000313" key="5">
    <source>
        <dbReference type="Proteomes" id="UP001152649"/>
    </source>
</evidence>
<organism evidence="4 5">
    <name type="scientific">Penicillium salamii</name>
    <dbReference type="NCBI Taxonomy" id="1612424"/>
    <lineage>
        <taxon>Eukaryota</taxon>
        <taxon>Fungi</taxon>
        <taxon>Dikarya</taxon>
        <taxon>Ascomycota</taxon>
        <taxon>Pezizomycotina</taxon>
        <taxon>Eurotiomycetes</taxon>
        <taxon>Eurotiomycetidae</taxon>
        <taxon>Eurotiales</taxon>
        <taxon>Aspergillaceae</taxon>
        <taxon>Penicillium</taxon>
    </lineage>
</organism>
<feature type="compositionally biased region" description="Polar residues" evidence="1">
    <location>
        <begin position="121"/>
        <end position="131"/>
    </location>
</feature>
<gene>
    <name evidence="4" type="ORF">PSALAMII_LOCUS1726</name>
</gene>
<evidence type="ECO:0000313" key="4">
    <source>
        <dbReference type="EMBL" id="CAG8294511.1"/>
    </source>
</evidence>
<feature type="signal peptide" evidence="2">
    <location>
        <begin position="1"/>
        <end position="26"/>
    </location>
</feature>
<accession>A0A9W4IJG6</accession>
<feature type="region of interest" description="Disordered" evidence="1">
    <location>
        <begin position="289"/>
        <end position="316"/>
    </location>
</feature>
<evidence type="ECO:0000256" key="2">
    <source>
        <dbReference type="SAM" id="SignalP"/>
    </source>
</evidence>
<dbReference type="SUPFAM" id="SSF54236">
    <property type="entry name" value="Ubiquitin-like"/>
    <property type="match status" value="1"/>
</dbReference>
<keyword evidence="5" id="KW-1185">Reference proteome</keyword>
<dbReference type="Pfam" id="PF11976">
    <property type="entry name" value="Rad60-SLD"/>
    <property type="match status" value="1"/>
</dbReference>
<feature type="compositionally biased region" description="Basic and acidic residues" evidence="1">
    <location>
        <begin position="77"/>
        <end position="113"/>
    </location>
</feature>
<dbReference type="Proteomes" id="UP001152649">
    <property type="component" value="Unassembled WGS sequence"/>
</dbReference>
<comment type="caution">
    <text evidence="4">The sequence shown here is derived from an EMBL/GenBank/DDBJ whole genome shotgun (WGS) entry which is preliminary data.</text>
</comment>
<dbReference type="Gene3D" id="3.10.20.90">
    <property type="entry name" value="Phosphatidylinositol 3-kinase Catalytic Subunit, Chain A, domain 1"/>
    <property type="match status" value="1"/>
</dbReference>
<protein>
    <recommendedName>
        <fullName evidence="3">Rad60/SUMO-like domain-containing protein</fullName>
    </recommendedName>
</protein>